<dbReference type="EMBL" id="UINC01006705">
    <property type="protein sequence ID" value="SVA29150.1"/>
    <property type="molecule type" value="Genomic_DNA"/>
</dbReference>
<accession>A0A381ULZ8</accession>
<sequence>MTAVVIISISSVGLMMGAAHAHGGLRALEIRERATEELLNYTEYWKGRIADGHISFSEMTGNLSGNQIYLYGNANSDVKVPAKLFYDLTNLDSNTDFGTTSFRRIQLETWITWSNFSQLKSSNRIEYERRLETVMMEF</sequence>
<gene>
    <name evidence="1" type="ORF">METZ01_LOCUS82004</name>
</gene>
<evidence type="ECO:0000313" key="1">
    <source>
        <dbReference type="EMBL" id="SVA29150.1"/>
    </source>
</evidence>
<dbReference type="AlphaFoldDB" id="A0A381ULZ8"/>
<protein>
    <submittedName>
        <fullName evidence="1">Uncharacterized protein</fullName>
    </submittedName>
</protein>
<name>A0A381ULZ8_9ZZZZ</name>
<organism evidence="1">
    <name type="scientific">marine metagenome</name>
    <dbReference type="NCBI Taxonomy" id="408172"/>
    <lineage>
        <taxon>unclassified sequences</taxon>
        <taxon>metagenomes</taxon>
        <taxon>ecological metagenomes</taxon>
    </lineage>
</organism>
<proteinExistence type="predicted"/>
<reference evidence="1" key="1">
    <citation type="submission" date="2018-05" db="EMBL/GenBank/DDBJ databases">
        <authorList>
            <person name="Lanie J.A."/>
            <person name="Ng W.-L."/>
            <person name="Kazmierczak K.M."/>
            <person name="Andrzejewski T.M."/>
            <person name="Davidsen T.M."/>
            <person name="Wayne K.J."/>
            <person name="Tettelin H."/>
            <person name="Glass J.I."/>
            <person name="Rusch D."/>
            <person name="Podicherti R."/>
            <person name="Tsui H.-C.T."/>
            <person name="Winkler M.E."/>
        </authorList>
    </citation>
    <scope>NUCLEOTIDE SEQUENCE</scope>
</reference>